<dbReference type="Pfam" id="PF07147">
    <property type="entry name" value="PDCD9"/>
    <property type="match status" value="1"/>
</dbReference>
<dbReference type="GO" id="GO:0003735">
    <property type="term" value="F:structural constituent of ribosome"/>
    <property type="evidence" value="ECO:0007669"/>
    <property type="project" value="InterPro"/>
</dbReference>
<protein>
    <recommendedName>
        <fullName evidence="7">Ribosomal protein S30</fullName>
    </recommendedName>
</protein>
<reference evidence="5" key="2">
    <citation type="journal article" date="2023" name="Commun. Biol.">
        <title>Intrasexual cuticular hydrocarbon dimorphism in a wasp sheds light on hydrocarbon biosynthesis genes in Hymenoptera.</title>
        <authorList>
            <person name="Moris V.C."/>
            <person name="Podsiadlowski L."/>
            <person name="Martin S."/>
            <person name="Oeyen J.P."/>
            <person name="Donath A."/>
            <person name="Petersen M."/>
            <person name="Wilbrandt J."/>
            <person name="Misof B."/>
            <person name="Liedtke D."/>
            <person name="Thamm M."/>
            <person name="Scheiner R."/>
            <person name="Schmitt T."/>
            <person name="Niehuis O."/>
        </authorList>
    </citation>
    <scope>NUCLEOTIDE SEQUENCE</scope>
    <source>
        <strain evidence="5">GBR_01_08_01A</strain>
    </source>
</reference>
<comment type="caution">
    <text evidence="5">The sequence shown here is derived from an EMBL/GenBank/DDBJ whole genome shotgun (WGS) entry which is preliminary data.</text>
</comment>
<comment type="subcellular location">
    <subcellularLocation>
        <location evidence="1">Mitochondrion</location>
    </subcellularLocation>
</comment>
<keyword evidence="6" id="KW-1185">Reference proteome</keyword>
<keyword evidence="3" id="KW-0496">Mitochondrion</keyword>
<dbReference type="InterPro" id="IPR039982">
    <property type="entry name" value="Ribosomal_mL65"/>
</dbReference>
<sequence length="468" mass="55288">MKLQPPQFIHLYWTCPLKLRQEEKGKRERGLPAFYSNVITTEELESIVNDIKGLIEDTIAFEYSSRKRKHELNEEQLESKHVMENIIANSVIQQINRTLQTNLATSRPHLLEAQTDFEPRVEAFWFAGGINPTEAIQKLRKNMPYLKLFEGDPINVRVQYLGKSVLHLRHDYPLKEIMSLSESENPSLEVPQFKFDPRVLGYTFKRRHGTNIPGFWPGDPCEFGLLSYHNRGHMHTRPETFDDESDALITQAIFASYSWLLSQACYQGFSTFQDITYPLVNQAVITNGQDWSFYVYQLNTTLLYAEHADENPRRNICWVTEPTKLFEKVEGEKVYGLNTDVLKSLIQFYVNAPAKRSEIDMKPYLGKSVQVIADITHTERREWLERRYKHLVTNRPRHRRMPEIYHWQKIYVLDNKTRPLDKKRHPFEFGINVLNRRLDDHTPRYIPRCLRANPKKRSVGRWEKTYYP</sequence>
<evidence type="ECO:0000313" key="5">
    <source>
        <dbReference type="EMBL" id="KAK2580906.1"/>
    </source>
</evidence>
<reference evidence="5" key="1">
    <citation type="submission" date="2021-08" db="EMBL/GenBank/DDBJ databases">
        <authorList>
            <person name="Misof B."/>
            <person name="Oliver O."/>
            <person name="Podsiadlowski L."/>
            <person name="Donath A."/>
            <person name="Peters R."/>
            <person name="Mayer C."/>
            <person name="Rust J."/>
            <person name="Gunkel S."/>
            <person name="Lesny P."/>
            <person name="Martin S."/>
            <person name="Oeyen J.P."/>
            <person name="Petersen M."/>
            <person name="Panagiotis P."/>
            <person name="Wilbrandt J."/>
            <person name="Tanja T."/>
        </authorList>
    </citation>
    <scope>NUCLEOTIDE SEQUENCE</scope>
    <source>
        <strain evidence="5">GBR_01_08_01A</strain>
        <tissue evidence="5">Thorax + abdomen</tissue>
    </source>
</reference>
<dbReference type="AlphaFoldDB" id="A0AAD9VN51"/>
<gene>
    <name evidence="5" type="ORF">KPH14_005975</name>
</gene>
<evidence type="ECO:0000256" key="1">
    <source>
        <dbReference type="ARBA" id="ARBA00004173"/>
    </source>
</evidence>
<organism evidence="5 6">
    <name type="scientific">Odynerus spinipes</name>
    <dbReference type="NCBI Taxonomy" id="1348599"/>
    <lineage>
        <taxon>Eukaryota</taxon>
        <taxon>Metazoa</taxon>
        <taxon>Ecdysozoa</taxon>
        <taxon>Arthropoda</taxon>
        <taxon>Hexapoda</taxon>
        <taxon>Insecta</taxon>
        <taxon>Pterygota</taxon>
        <taxon>Neoptera</taxon>
        <taxon>Endopterygota</taxon>
        <taxon>Hymenoptera</taxon>
        <taxon>Apocrita</taxon>
        <taxon>Aculeata</taxon>
        <taxon>Vespoidea</taxon>
        <taxon>Vespidae</taxon>
        <taxon>Eumeninae</taxon>
        <taxon>Odynerus</taxon>
    </lineage>
</organism>
<accession>A0AAD9VN51</accession>
<dbReference type="EMBL" id="JAIFRP010000045">
    <property type="protein sequence ID" value="KAK2580906.1"/>
    <property type="molecule type" value="Genomic_DNA"/>
</dbReference>
<dbReference type="GO" id="GO:0005762">
    <property type="term" value="C:mitochondrial large ribosomal subunit"/>
    <property type="evidence" value="ECO:0007669"/>
    <property type="project" value="TreeGrafter"/>
</dbReference>
<dbReference type="PANTHER" id="PTHR13014:SF3">
    <property type="entry name" value="LARGE RIBOSOMAL SUBUNIT PROTEIN ML65"/>
    <property type="match status" value="1"/>
</dbReference>
<keyword evidence="2" id="KW-0689">Ribosomal protein</keyword>
<dbReference type="GO" id="GO:0006412">
    <property type="term" value="P:translation"/>
    <property type="evidence" value="ECO:0007669"/>
    <property type="project" value="InterPro"/>
</dbReference>
<evidence type="ECO:0008006" key="7">
    <source>
        <dbReference type="Google" id="ProtNLM"/>
    </source>
</evidence>
<evidence type="ECO:0000313" key="6">
    <source>
        <dbReference type="Proteomes" id="UP001258017"/>
    </source>
</evidence>
<name>A0AAD9VN51_9HYME</name>
<evidence type="ECO:0000256" key="4">
    <source>
        <dbReference type="ARBA" id="ARBA00023274"/>
    </source>
</evidence>
<dbReference type="InterPro" id="IPR010793">
    <property type="entry name" value="Ribosomal_mL37/mL65"/>
</dbReference>
<evidence type="ECO:0000256" key="2">
    <source>
        <dbReference type="ARBA" id="ARBA00022980"/>
    </source>
</evidence>
<proteinExistence type="predicted"/>
<dbReference type="Proteomes" id="UP001258017">
    <property type="component" value="Unassembled WGS sequence"/>
</dbReference>
<evidence type="ECO:0000256" key="3">
    <source>
        <dbReference type="ARBA" id="ARBA00023128"/>
    </source>
</evidence>
<keyword evidence="4" id="KW-0687">Ribonucleoprotein</keyword>
<dbReference type="PANTHER" id="PTHR13014">
    <property type="entry name" value="MITOCHONDRIAL 28S RIBOSOMAL PROTEIN S30/P52 PRO-APOTOTIC PROTEIN"/>
    <property type="match status" value="1"/>
</dbReference>